<protein>
    <recommendedName>
        <fullName evidence="3">Glycosyl transferase</fullName>
    </recommendedName>
</protein>
<evidence type="ECO:0008006" key="3">
    <source>
        <dbReference type="Google" id="ProtNLM"/>
    </source>
</evidence>
<accession>A0A6N3DYE3</accession>
<keyword evidence="1" id="KW-0812">Transmembrane</keyword>
<reference evidence="2" key="1">
    <citation type="submission" date="2019-11" db="EMBL/GenBank/DDBJ databases">
        <authorList>
            <person name="Feng L."/>
        </authorList>
    </citation>
    <scope>NUCLEOTIDE SEQUENCE</scope>
    <source>
        <strain evidence="2">CTertiumLFYP3</strain>
    </source>
</reference>
<keyword evidence="1" id="KW-0472">Membrane</keyword>
<feature type="transmembrane region" description="Helical" evidence="1">
    <location>
        <begin position="7"/>
        <end position="26"/>
    </location>
</feature>
<dbReference type="EMBL" id="CACRTO010000020">
    <property type="protein sequence ID" value="VYU32448.1"/>
    <property type="molecule type" value="Genomic_DNA"/>
</dbReference>
<name>A0A6N3DYE3_9CLOT</name>
<organism evidence="2">
    <name type="scientific">Clostridium tertium</name>
    <dbReference type="NCBI Taxonomy" id="1559"/>
    <lineage>
        <taxon>Bacteria</taxon>
        <taxon>Bacillati</taxon>
        <taxon>Bacillota</taxon>
        <taxon>Clostridia</taxon>
        <taxon>Eubacteriales</taxon>
        <taxon>Clostridiaceae</taxon>
        <taxon>Clostridium</taxon>
    </lineage>
</organism>
<evidence type="ECO:0000256" key="1">
    <source>
        <dbReference type="SAM" id="Phobius"/>
    </source>
</evidence>
<keyword evidence="1" id="KW-1133">Transmembrane helix</keyword>
<evidence type="ECO:0000313" key="2">
    <source>
        <dbReference type="EMBL" id="VYU32448.1"/>
    </source>
</evidence>
<dbReference type="AlphaFoldDB" id="A0A6N3DYE3"/>
<proteinExistence type="predicted"/>
<gene>
    <name evidence="2" type="ORF">CTLFYP3_02062</name>
</gene>
<sequence>MKSQLKYFLSGIIIILFSSPIGYFMINTLYANKNLSGEYTTLLNGFIHSIIIIGVLVFFLGLINLFIEKNINR</sequence>
<feature type="transmembrane region" description="Helical" evidence="1">
    <location>
        <begin position="46"/>
        <end position="67"/>
    </location>
</feature>
<dbReference type="RefSeq" id="WP_156626515.1">
    <property type="nucleotide sequence ID" value="NZ_CACRTO010000020.1"/>
</dbReference>